<dbReference type="EnsemblMetazoa" id="SMAR004995-RA">
    <property type="protein sequence ID" value="SMAR004995-PA"/>
    <property type="gene ID" value="SMAR004995"/>
</dbReference>
<dbReference type="STRING" id="126957.T1IV08"/>
<feature type="compositionally biased region" description="Polar residues" evidence="1">
    <location>
        <begin position="420"/>
        <end position="434"/>
    </location>
</feature>
<dbReference type="EMBL" id="JH431569">
    <property type="status" value="NOT_ANNOTATED_CDS"/>
    <property type="molecule type" value="Genomic_DNA"/>
</dbReference>
<dbReference type="SMART" id="SM00462">
    <property type="entry name" value="PTB"/>
    <property type="match status" value="1"/>
</dbReference>
<dbReference type="InterPro" id="IPR006020">
    <property type="entry name" value="PTB/PI_dom"/>
</dbReference>
<feature type="region of interest" description="Disordered" evidence="1">
    <location>
        <begin position="410"/>
        <end position="434"/>
    </location>
</feature>
<dbReference type="eggNOG" id="KOG4352">
    <property type="taxonomic scope" value="Eukaryota"/>
</dbReference>
<feature type="domain" description="PID" evidence="2">
    <location>
        <begin position="3"/>
        <end position="169"/>
    </location>
</feature>
<feature type="region of interest" description="Disordered" evidence="1">
    <location>
        <begin position="372"/>
        <end position="398"/>
    </location>
</feature>
<dbReference type="HOGENOM" id="CLU_632114_0_0_1"/>
<keyword evidence="4" id="KW-1185">Reference proteome</keyword>
<dbReference type="PANTHER" id="PTHR21219">
    <property type="entry name" value="FI19613P1"/>
    <property type="match status" value="1"/>
</dbReference>
<evidence type="ECO:0000313" key="4">
    <source>
        <dbReference type="Proteomes" id="UP000014500"/>
    </source>
</evidence>
<dbReference type="Proteomes" id="UP000014500">
    <property type="component" value="Unassembled WGS sequence"/>
</dbReference>
<reference evidence="3" key="2">
    <citation type="submission" date="2015-02" db="UniProtKB">
        <authorList>
            <consortium name="EnsemblMetazoa"/>
        </authorList>
    </citation>
    <scope>IDENTIFICATION</scope>
</reference>
<feature type="compositionally biased region" description="Polar residues" evidence="1">
    <location>
        <begin position="377"/>
        <end position="391"/>
    </location>
</feature>
<evidence type="ECO:0000256" key="1">
    <source>
        <dbReference type="SAM" id="MobiDB-lite"/>
    </source>
</evidence>
<dbReference type="Gene3D" id="2.30.29.30">
    <property type="entry name" value="Pleckstrin-homology domain (PH domain)/Phosphotyrosine-binding domain (PTB)"/>
    <property type="match status" value="1"/>
</dbReference>
<evidence type="ECO:0000313" key="3">
    <source>
        <dbReference type="EnsemblMetazoa" id="SMAR004995-PA"/>
    </source>
</evidence>
<organism evidence="3 4">
    <name type="scientific">Strigamia maritima</name>
    <name type="common">European centipede</name>
    <name type="synonym">Geophilus maritimus</name>
    <dbReference type="NCBI Taxonomy" id="126957"/>
    <lineage>
        <taxon>Eukaryota</taxon>
        <taxon>Metazoa</taxon>
        <taxon>Ecdysozoa</taxon>
        <taxon>Arthropoda</taxon>
        <taxon>Myriapoda</taxon>
        <taxon>Chilopoda</taxon>
        <taxon>Pleurostigmophora</taxon>
        <taxon>Geophilomorpha</taxon>
        <taxon>Linotaeniidae</taxon>
        <taxon>Strigamia</taxon>
    </lineage>
</organism>
<name>T1IV08_STRMM</name>
<dbReference type="AlphaFoldDB" id="T1IV08"/>
<evidence type="ECO:0000259" key="2">
    <source>
        <dbReference type="SMART" id="SM00462"/>
    </source>
</evidence>
<dbReference type="PhylomeDB" id="T1IV08"/>
<protein>
    <recommendedName>
        <fullName evidence="2">PID domain-containing protein</fullName>
    </recommendedName>
</protein>
<dbReference type="PANTHER" id="PTHR21219:SF4">
    <property type="entry name" value="PID DOMAIN-CONTAINING PROTEIN"/>
    <property type="match status" value="1"/>
</dbReference>
<reference evidence="4" key="1">
    <citation type="submission" date="2011-05" db="EMBL/GenBank/DDBJ databases">
        <authorList>
            <person name="Richards S.R."/>
            <person name="Qu J."/>
            <person name="Jiang H."/>
            <person name="Jhangiani S.N."/>
            <person name="Agravi P."/>
            <person name="Goodspeed R."/>
            <person name="Gross S."/>
            <person name="Mandapat C."/>
            <person name="Jackson L."/>
            <person name="Mathew T."/>
            <person name="Pu L."/>
            <person name="Thornton R."/>
            <person name="Saada N."/>
            <person name="Wilczek-Boney K.B."/>
            <person name="Lee S."/>
            <person name="Kovar C."/>
            <person name="Wu Y."/>
            <person name="Scherer S.E."/>
            <person name="Worley K.C."/>
            <person name="Muzny D.M."/>
            <person name="Gibbs R."/>
        </authorList>
    </citation>
    <scope>NUCLEOTIDE SEQUENCE</scope>
    <source>
        <strain evidence="4">Brora</strain>
    </source>
</reference>
<accession>T1IV08</accession>
<dbReference type="InterPro" id="IPR011993">
    <property type="entry name" value="PH-like_dom_sf"/>
</dbReference>
<sequence length="434" mass="48466">MATPICRCRVLYLGSSVPHITKDGLQGMQEPLRQLYAQQGICRGIDSWLSVWSNGILVENLDETRKKVTKFYPMDSLHFCAAVRHVLVPNGDKGGVVQRFLPLDSPFARIPTDINPPLFACTLRRTSGIKILECHLFACKKEMAANALTKCCFQAYADTMLAQKLESDSYGRNAYSSVKPSGEYDDLMSVYGASVSGRASRNSTMSSMRSTLRRTFSRPKPMLMPAMFFPVPTSQTNTVKKCKKKNLSKKMLKKSNGPPSPLWSQLPAGGRPTPIYHQQLPPVPIPSYSRTSTIPCYSIKGSDEPYFLPSRPTSSADFYSESYDGGTLRAEKPMKRRKEKTASVYSTDDNGIYHRKGHMNERAFSHSIRQEHRSRSHNSLSTLVFNGNSPPSDKYGEDDITQMVSELNLFEDGSDDSGSRYKSQNGTLTNKESV</sequence>
<dbReference type="SUPFAM" id="SSF50729">
    <property type="entry name" value="PH domain-like"/>
    <property type="match status" value="1"/>
</dbReference>
<proteinExistence type="predicted"/>